<gene>
    <name evidence="1" type="ORF">H8B06_16605</name>
</gene>
<evidence type="ECO:0000313" key="1">
    <source>
        <dbReference type="EMBL" id="MBD1434453.1"/>
    </source>
</evidence>
<accession>A0ABR7YSY8</accession>
<dbReference type="RefSeq" id="WP_190995330.1">
    <property type="nucleotide sequence ID" value="NZ_JACOIK010000012.1"/>
</dbReference>
<evidence type="ECO:0000313" key="2">
    <source>
        <dbReference type="Proteomes" id="UP000602759"/>
    </source>
</evidence>
<proteinExistence type="predicted"/>
<dbReference type="Proteomes" id="UP000602759">
    <property type="component" value="Unassembled WGS sequence"/>
</dbReference>
<dbReference type="PROSITE" id="PS51257">
    <property type="entry name" value="PROKAR_LIPOPROTEIN"/>
    <property type="match status" value="1"/>
</dbReference>
<reference evidence="1 2" key="1">
    <citation type="submission" date="2020-08" db="EMBL/GenBank/DDBJ databases">
        <title>Sphingobacterium sp. DN00404 isolated from aquaculture water.</title>
        <authorList>
            <person name="Zhang M."/>
        </authorList>
    </citation>
    <scope>NUCLEOTIDE SEQUENCE [LARGE SCALE GENOMIC DNA]</scope>
    <source>
        <strain evidence="1 2">DN00404</strain>
    </source>
</reference>
<dbReference type="EMBL" id="JACOIK010000012">
    <property type="protein sequence ID" value="MBD1434453.1"/>
    <property type="molecule type" value="Genomic_DNA"/>
</dbReference>
<evidence type="ECO:0008006" key="3">
    <source>
        <dbReference type="Google" id="ProtNLM"/>
    </source>
</evidence>
<keyword evidence="2" id="KW-1185">Reference proteome</keyword>
<organism evidence="1 2">
    <name type="scientific">Sphingobacterium micropteri</name>
    <dbReference type="NCBI Taxonomy" id="2763501"/>
    <lineage>
        <taxon>Bacteria</taxon>
        <taxon>Pseudomonadati</taxon>
        <taxon>Bacteroidota</taxon>
        <taxon>Sphingobacteriia</taxon>
        <taxon>Sphingobacteriales</taxon>
        <taxon>Sphingobacteriaceae</taxon>
        <taxon>Sphingobacterium</taxon>
    </lineage>
</organism>
<name>A0ABR7YSY8_9SPHI</name>
<sequence length="253" mass="28385">MYNRFVYVFILSLTLFFASCSSIYMPNVPATPMFQRKGEVHAAVHANIKGNVSGSGGVAVGNHIALIANGSYLDQGDNNNKNNLFKQYLIEGALGYFTHVGKEKRQTLEVYAGYGVGSSTEIDRRASTTGMMPVETRTMDFDKIFVQVNYSSTRRNKLNIFGKPRELNYGTAIRASRVAMQDFTINDLTSPTEEALFIEPLFYTRMELNRGFQLQYTNGFNFNVVENTYLKAGNAVFTLGLTYNFGGKRNKKK</sequence>
<comment type="caution">
    <text evidence="1">The sequence shown here is derived from an EMBL/GenBank/DDBJ whole genome shotgun (WGS) entry which is preliminary data.</text>
</comment>
<protein>
    <recommendedName>
        <fullName evidence="3">Outer membrane protein beta-barrel domain-containing protein</fullName>
    </recommendedName>
</protein>